<proteinExistence type="predicted"/>
<dbReference type="HOGENOM" id="CLU_418680_0_0_1"/>
<dbReference type="Proteomes" id="UP000054248">
    <property type="component" value="Unassembled WGS sequence"/>
</dbReference>
<dbReference type="SMART" id="SM00696">
    <property type="entry name" value="DM9"/>
    <property type="match status" value="1"/>
</dbReference>
<dbReference type="PANTHER" id="PTHR31649">
    <property type="entry name" value="AGAP009604-PA"/>
    <property type="match status" value="1"/>
</dbReference>
<feature type="compositionally biased region" description="Basic and acidic residues" evidence="1">
    <location>
        <begin position="439"/>
        <end position="448"/>
    </location>
</feature>
<dbReference type="AlphaFoldDB" id="A0A0C3QF62"/>
<keyword evidence="3" id="KW-1185">Reference proteome</keyword>
<evidence type="ECO:0000313" key="2">
    <source>
        <dbReference type="EMBL" id="KIO23819.1"/>
    </source>
</evidence>
<accession>A0A0C3QF62</accession>
<dbReference type="Pfam" id="PF11901">
    <property type="entry name" value="DM9"/>
    <property type="match status" value="2"/>
</dbReference>
<dbReference type="PANTHER" id="PTHR31649:SF1">
    <property type="entry name" value="FARNESOIC ACID O-METHYL TRANSFERASE DOMAIN-CONTAINING PROTEIN"/>
    <property type="match status" value="1"/>
</dbReference>
<evidence type="ECO:0000256" key="1">
    <source>
        <dbReference type="SAM" id="MobiDB-lite"/>
    </source>
</evidence>
<sequence>MRFDSIKFWGSTKDPSFRNSRRDPSHFKWVAVPEKQADYRAIAPSPLIGVEAGFENAHKHKATCISQMWLDDTWQPGKAHSGASISLSGFYGKERPQQWICVYVKLSMVARQNGIFPIRRCVARSRAFSHRGGPTLTRLGNGEDKDNCRSFVQKIRLTACGEGKEEDSTWIVKLAYPCFSGKALDWHASLPADVQQDWRRLERAILLDFPIQPTLAIAPPHIHIEDWYRRIWPSASLQGLRSQEDWLAQARDRRRMYLEANNKTIACWLLVESEADIPDNAIPTGPMLAGGAHYSARAWKGQYGLVVGKCDLLVGDPCHFQWIVVPLKSTEKPIVHRPFEAVEAGMDKPSDCRATFILQAFHNGCWVPGKVHSGDSVGYFSWGGREHSSNSESMGMQAPNPHVAATTGSLPLPYIYEPMRDPSKMDSESGKAKMIGIRNDPELSKSRDSAQYSRSPGKTKTNVENSFEKFDSVHLRKGGVTIQSGCIPSSYLGSRLAQGRSSIRVGTVPQNPMYLEAEDRSAICWLLVDTETDIPSNALTTGFERSGEPLYSARAWYNDDGLIVGKCGKHLPAVSLPLNGKGIGGVSPFEILVGDPSYVQWVAVPHGGGFRSPVKHRPFCAVEAGVEVCHRGQAAFICQAEHEGGWHPGKVHSEGGWIHFEYDGKEVQCDSGQLFAGVDAGVELSHRHREAFICQAQHERGLCPGKAHSSTQFAEIGHGGKEHWLETHNVRLLAWAD</sequence>
<feature type="region of interest" description="Disordered" evidence="1">
    <location>
        <begin position="421"/>
        <end position="462"/>
    </location>
</feature>
<gene>
    <name evidence="2" type="ORF">M407DRAFT_214055</name>
</gene>
<dbReference type="EMBL" id="KN823075">
    <property type="protein sequence ID" value="KIO23819.1"/>
    <property type="molecule type" value="Genomic_DNA"/>
</dbReference>
<dbReference type="OrthoDB" id="2142040at2759"/>
<protein>
    <submittedName>
        <fullName evidence="2">Uncharacterized protein</fullName>
    </submittedName>
</protein>
<feature type="compositionally biased region" description="Basic and acidic residues" evidence="1">
    <location>
        <begin position="421"/>
        <end position="431"/>
    </location>
</feature>
<feature type="compositionally biased region" description="Polar residues" evidence="1">
    <location>
        <begin position="449"/>
        <end position="462"/>
    </location>
</feature>
<reference evidence="3" key="2">
    <citation type="submission" date="2015-01" db="EMBL/GenBank/DDBJ databases">
        <title>Evolutionary Origins and Diversification of the Mycorrhizal Mutualists.</title>
        <authorList>
            <consortium name="DOE Joint Genome Institute"/>
            <consortium name="Mycorrhizal Genomics Consortium"/>
            <person name="Kohler A."/>
            <person name="Kuo A."/>
            <person name="Nagy L.G."/>
            <person name="Floudas D."/>
            <person name="Copeland A."/>
            <person name="Barry K.W."/>
            <person name="Cichocki N."/>
            <person name="Veneault-Fourrey C."/>
            <person name="LaButti K."/>
            <person name="Lindquist E.A."/>
            <person name="Lipzen A."/>
            <person name="Lundell T."/>
            <person name="Morin E."/>
            <person name="Murat C."/>
            <person name="Riley R."/>
            <person name="Ohm R."/>
            <person name="Sun H."/>
            <person name="Tunlid A."/>
            <person name="Henrissat B."/>
            <person name="Grigoriev I.V."/>
            <person name="Hibbett D.S."/>
            <person name="Martin F."/>
        </authorList>
    </citation>
    <scope>NUCLEOTIDE SEQUENCE [LARGE SCALE GENOMIC DNA]</scope>
    <source>
        <strain evidence="3">MUT 4182</strain>
    </source>
</reference>
<reference evidence="2 3" key="1">
    <citation type="submission" date="2014-04" db="EMBL/GenBank/DDBJ databases">
        <authorList>
            <consortium name="DOE Joint Genome Institute"/>
            <person name="Kuo A."/>
            <person name="Girlanda M."/>
            <person name="Perotto S."/>
            <person name="Kohler A."/>
            <person name="Nagy L.G."/>
            <person name="Floudas D."/>
            <person name="Copeland A."/>
            <person name="Barry K.W."/>
            <person name="Cichocki N."/>
            <person name="Veneault-Fourrey C."/>
            <person name="LaButti K."/>
            <person name="Lindquist E.A."/>
            <person name="Lipzen A."/>
            <person name="Lundell T."/>
            <person name="Morin E."/>
            <person name="Murat C."/>
            <person name="Sun H."/>
            <person name="Tunlid A."/>
            <person name="Henrissat B."/>
            <person name="Grigoriev I.V."/>
            <person name="Hibbett D.S."/>
            <person name="Martin F."/>
            <person name="Nordberg H.P."/>
            <person name="Cantor M.N."/>
            <person name="Hua S.X."/>
        </authorList>
    </citation>
    <scope>NUCLEOTIDE SEQUENCE [LARGE SCALE GENOMIC DNA]</scope>
    <source>
        <strain evidence="2 3">MUT 4182</strain>
    </source>
</reference>
<organism evidence="2 3">
    <name type="scientific">Tulasnella calospora MUT 4182</name>
    <dbReference type="NCBI Taxonomy" id="1051891"/>
    <lineage>
        <taxon>Eukaryota</taxon>
        <taxon>Fungi</taxon>
        <taxon>Dikarya</taxon>
        <taxon>Basidiomycota</taxon>
        <taxon>Agaricomycotina</taxon>
        <taxon>Agaricomycetes</taxon>
        <taxon>Cantharellales</taxon>
        <taxon>Tulasnellaceae</taxon>
        <taxon>Tulasnella</taxon>
    </lineage>
</organism>
<evidence type="ECO:0000313" key="3">
    <source>
        <dbReference type="Proteomes" id="UP000054248"/>
    </source>
</evidence>
<name>A0A0C3QF62_9AGAM</name>
<dbReference type="InterPro" id="IPR006616">
    <property type="entry name" value="DM9_repeat"/>
</dbReference>